<comment type="caution">
    <text evidence="3">The sequence shown here is derived from an EMBL/GenBank/DDBJ whole genome shotgun (WGS) entry which is preliminary data.</text>
</comment>
<dbReference type="PANTHER" id="PTHR30273:SF2">
    <property type="entry name" value="PROTEIN FECR"/>
    <property type="match status" value="1"/>
</dbReference>
<dbReference type="Proteomes" id="UP000260644">
    <property type="component" value="Unassembled WGS sequence"/>
</dbReference>
<evidence type="ECO:0000259" key="2">
    <source>
        <dbReference type="Pfam" id="PF16344"/>
    </source>
</evidence>
<dbReference type="PROSITE" id="PS51257">
    <property type="entry name" value="PROKAR_LIPOPROTEIN"/>
    <property type="match status" value="1"/>
</dbReference>
<dbReference type="OrthoDB" id="673084at2"/>
<dbReference type="EMBL" id="QPMM01000002">
    <property type="protein sequence ID" value="RFS24990.1"/>
    <property type="molecule type" value="Genomic_DNA"/>
</dbReference>
<dbReference type="InterPro" id="IPR012373">
    <property type="entry name" value="Ferrdict_sens_TM"/>
</dbReference>
<dbReference type="PANTHER" id="PTHR30273">
    <property type="entry name" value="PERIPLASMIC SIGNAL SENSOR AND SIGMA FACTOR ACTIVATOR FECR-RELATED"/>
    <property type="match status" value="1"/>
</dbReference>
<evidence type="ECO:0000313" key="3">
    <source>
        <dbReference type="EMBL" id="RFS24990.1"/>
    </source>
</evidence>
<accession>A0A3E1YEK4</accession>
<dbReference type="GO" id="GO:0016989">
    <property type="term" value="F:sigma factor antagonist activity"/>
    <property type="evidence" value="ECO:0007669"/>
    <property type="project" value="TreeGrafter"/>
</dbReference>
<dbReference type="RefSeq" id="WP_116974984.1">
    <property type="nucleotide sequence ID" value="NZ_QPMM01000002.1"/>
</dbReference>
<protein>
    <submittedName>
        <fullName evidence="3">FecR family protein</fullName>
    </submittedName>
</protein>
<dbReference type="InterPro" id="IPR032508">
    <property type="entry name" value="FecR_C"/>
</dbReference>
<gene>
    <name evidence="3" type="ORF">DVR12_07335</name>
</gene>
<keyword evidence="4" id="KW-1185">Reference proteome</keyword>
<dbReference type="AlphaFoldDB" id="A0A3E1YEK4"/>
<name>A0A3E1YEK4_9BACT</name>
<dbReference type="Pfam" id="PF16344">
    <property type="entry name" value="FecR_C"/>
    <property type="match status" value="1"/>
</dbReference>
<evidence type="ECO:0000259" key="1">
    <source>
        <dbReference type="Pfam" id="PF04773"/>
    </source>
</evidence>
<dbReference type="InterPro" id="IPR006860">
    <property type="entry name" value="FecR"/>
</dbReference>
<feature type="domain" description="Protein FecR C-terminal" evidence="2">
    <location>
        <begin position="185"/>
        <end position="252"/>
    </location>
</feature>
<evidence type="ECO:0000313" key="4">
    <source>
        <dbReference type="Proteomes" id="UP000260644"/>
    </source>
</evidence>
<feature type="domain" description="FecR protein" evidence="1">
    <location>
        <begin position="49"/>
        <end position="135"/>
    </location>
</feature>
<reference evidence="3 4" key="1">
    <citation type="submission" date="2018-07" db="EMBL/GenBank/DDBJ databases">
        <title>Chitinophaga K2CV101002-2 sp. nov., isolated from a monsoon evergreen broad-leaved forest soil.</title>
        <authorList>
            <person name="Lv Y."/>
        </authorList>
    </citation>
    <scope>NUCLEOTIDE SEQUENCE [LARGE SCALE GENOMIC DNA]</scope>
    <source>
        <strain evidence="3 4">GDMCC 1.1288</strain>
    </source>
</reference>
<dbReference type="Gene3D" id="3.55.50.30">
    <property type="match status" value="1"/>
</dbReference>
<dbReference type="Gene3D" id="2.60.120.1440">
    <property type="match status" value="1"/>
</dbReference>
<proteinExistence type="predicted"/>
<organism evidence="3 4">
    <name type="scientific">Chitinophaga silvatica</name>
    <dbReference type="NCBI Taxonomy" id="2282649"/>
    <lineage>
        <taxon>Bacteria</taxon>
        <taxon>Pseudomonadati</taxon>
        <taxon>Bacteroidota</taxon>
        <taxon>Chitinophagia</taxon>
        <taxon>Chitinophagales</taxon>
        <taxon>Chitinophagaceae</taxon>
        <taxon>Chitinophaga</taxon>
    </lineage>
</organism>
<sequence length="255" mass="28385">MQFKNDTIFFSAFWAGIVLMSCGTKTTESKLDSLKVPGITYHTYEGKIGVRTPVTLPDSSTVILNSATFLAVPDSFPGNRAVLLDGDAFFDVKPGKDTFTVTSDKLKATVLGTSFRMRSFGAQHGATFYLLNGQVRVSKSYYSATDNQPEILERGQMILANNEIDLMEKETYHPEELEAWLSDSLILKNITIMQLSRTLEDWFGVDVVISGDGSKTPDIKEQIFHKATLEDVLSKLSKDMHFTYKISSKGVKINL</sequence>
<dbReference type="Pfam" id="PF04773">
    <property type="entry name" value="FecR"/>
    <property type="match status" value="1"/>
</dbReference>